<dbReference type="CDD" id="cd01851">
    <property type="entry name" value="GBP"/>
    <property type="match status" value="1"/>
</dbReference>
<dbReference type="GO" id="GO:0045087">
    <property type="term" value="P:innate immune response"/>
    <property type="evidence" value="ECO:0007669"/>
    <property type="project" value="UniProtKB-KW"/>
</dbReference>
<dbReference type="GO" id="GO:0005525">
    <property type="term" value="F:GTP binding"/>
    <property type="evidence" value="ECO:0007669"/>
    <property type="project" value="UniProtKB-KW"/>
</dbReference>
<protein>
    <recommendedName>
        <fullName evidence="8">GB1/RHD3-type G domain-containing protein</fullName>
    </recommendedName>
</protein>
<organism evidence="9 10">
    <name type="scientific">Coilia grayii</name>
    <name type="common">Gray's grenadier anchovy</name>
    <dbReference type="NCBI Taxonomy" id="363190"/>
    <lineage>
        <taxon>Eukaryota</taxon>
        <taxon>Metazoa</taxon>
        <taxon>Chordata</taxon>
        <taxon>Craniata</taxon>
        <taxon>Vertebrata</taxon>
        <taxon>Euteleostomi</taxon>
        <taxon>Actinopterygii</taxon>
        <taxon>Neopterygii</taxon>
        <taxon>Teleostei</taxon>
        <taxon>Clupei</taxon>
        <taxon>Clupeiformes</taxon>
        <taxon>Clupeoidei</taxon>
        <taxon>Engraulidae</taxon>
        <taxon>Coilinae</taxon>
        <taxon>Coilia</taxon>
    </lineage>
</organism>
<evidence type="ECO:0000313" key="10">
    <source>
        <dbReference type="Proteomes" id="UP001591681"/>
    </source>
</evidence>
<evidence type="ECO:0000313" key="9">
    <source>
        <dbReference type="EMBL" id="KAL2086085.1"/>
    </source>
</evidence>
<dbReference type="InterPro" id="IPR036543">
    <property type="entry name" value="Guanylate-bd_C_sf"/>
</dbReference>
<dbReference type="InterPro" id="IPR015894">
    <property type="entry name" value="Guanylate-bd_N"/>
</dbReference>
<evidence type="ECO:0000256" key="6">
    <source>
        <dbReference type="PROSITE-ProRule" id="PRU01052"/>
    </source>
</evidence>
<evidence type="ECO:0000256" key="5">
    <source>
        <dbReference type="ARBA" id="ARBA00023134"/>
    </source>
</evidence>
<dbReference type="Pfam" id="PF02841">
    <property type="entry name" value="GBP_C"/>
    <property type="match status" value="1"/>
</dbReference>
<comment type="caution">
    <text evidence="9">The sequence shown here is derived from an EMBL/GenBank/DDBJ whole genome shotgun (WGS) entry which is preliminary data.</text>
</comment>
<dbReference type="FunFam" id="3.40.50.300:FF:002581">
    <property type="entry name" value="Guanylate-binding protein 4"/>
    <property type="match status" value="1"/>
</dbReference>
<dbReference type="Pfam" id="PF02263">
    <property type="entry name" value="GBP"/>
    <property type="match status" value="1"/>
</dbReference>
<dbReference type="InterPro" id="IPR037684">
    <property type="entry name" value="GBP_C"/>
</dbReference>
<keyword evidence="2" id="KW-0547">Nucleotide-binding</keyword>
<sequence>MSGGAPSMPAPVCLIENTDRGLQTVGSALEILQGIQQPVVVVAVVGLYRTGKSYLMNRLAGQQSGFALGSTIESKTKGIWMWCVPHPSKPEHTLVLLDTEGLGDVDKGDSKNDAWIFCLGVLLSSILVYNSRGTIDNQAVEKLHYVTELTNQIRVKSEAARDEDGEDCEFVRFFPGFVWAVRDFTLERKIDGRGVNEDEYLDFALQLKKGLAPKIGTYNLPRQCIRNFFPTRRCFTFPFPTTPENMKHLDSMSESELCPDFLRVADRFCTYVFTESCVKTVQGGHRVTGSRFSHLVKIYVDTINSGSVPCLENAVVAMAEIENQSAMNEGLRLYEQGMEQLKAKFPTDLQSLLAEHSRLSTMATNEFLKRSFKDDGGKYMAQLAEKVANLYEQVITENMNASEKMCRKLLSDLYANIAGNIKQGVYAKPGGYEAYCRERDAMVAKYCQHRKKGVMGEEMLEEFLQEKNAEANSILMADEKLTDAEKKMAEAREQAAVQEQRVKVEEQRRQELQQALEDEKRSQEERMRRLEEKFAEEKKLQQEELDRVLSSKLAEQREMLEKGFKDRAETMSQEIEQLRRERVRNDEDKPGFLQEVLLPLVRIGSDILSTLLQYKGMCKRFERM</sequence>
<accession>A0ABD1JIA6</accession>
<comment type="similarity">
    <text evidence="6">Belongs to the TRAFAC class dynamin-like GTPase superfamily. GB1/RHD3 GTPase family.</text>
</comment>
<dbReference type="Gene3D" id="1.20.1000.10">
    <property type="entry name" value="Guanylate-binding protein, C-terminal domain"/>
    <property type="match status" value="1"/>
</dbReference>
<evidence type="ECO:0000256" key="2">
    <source>
        <dbReference type="ARBA" id="ARBA00022741"/>
    </source>
</evidence>
<dbReference type="PROSITE" id="PS51715">
    <property type="entry name" value="G_GB1_RHD3"/>
    <property type="match status" value="1"/>
</dbReference>
<evidence type="ECO:0000259" key="8">
    <source>
        <dbReference type="PROSITE" id="PS51715"/>
    </source>
</evidence>
<evidence type="ECO:0000256" key="4">
    <source>
        <dbReference type="ARBA" id="ARBA00022859"/>
    </source>
</evidence>
<dbReference type="InterPro" id="IPR003191">
    <property type="entry name" value="Guanylate-bd/ATL_C"/>
</dbReference>
<feature type="domain" description="GB1/RHD3-type G" evidence="8">
    <location>
        <begin position="36"/>
        <end position="277"/>
    </location>
</feature>
<evidence type="ECO:0000256" key="7">
    <source>
        <dbReference type="SAM" id="Coils"/>
    </source>
</evidence>
<keyword evidence="7" id="KW-0175">Coiled coil</keyword>
<dbReference type="EMBL" id="JBHFQA010000015">
    <property type="protein sequence ID" value="KAL2086085.1"/>
    <property type="molecule type" value="Genomic_DNA"/>
</dbReference>
<keyword evidence="1" id="KW-0399">Innate immunity</keyword>
<dbReference type="AlphaFoldDB" id="A0ABD1JIA6"/>
<proteinExistence type="inferred from homology"/>
<evidence type="ECO:0000256" key="1">
    <source>
        <dbReference type="ARBA" id="ARBA00022588"/>
    </source>
</evidence>
<dbReference type="FunFam" id="1.20.1000.10:FF:000001">
    <property type="entry name" value="Guanylate binding protein 1"/>
    <property type="match status" value="1"/>
</dbReference>
<keyword evidence="4" id="KW-0391">Immunity</keyword>
<name>A0ABD1JIA6_9TELE</name>
<dbReference type="Proteomes" id="UP001591681">
    <property type="component" value="Unassembled WGS sequence"/>
</dbReference>
<dbReference type="Gene3D" id="3.40.50.300">
    <property type="entry name" value="P-loop containing nucleotide triphosphate hydrolases"/>
    <property type="match status" value="1"/>
</dbReference>
<keyword evidence="3" id="KW-0378">Hydrolase</keyword>
<dbReference type="InterPro" id="IPR027417">
    <property type="entry name" value="P-loop_NTPase"/>
</dbReference>
<dbReference type="PANTHER" id="PTHR10751">
    <property type="entry name" value="GUANYLATE BINDING PROTEIN"/>
    <property type="match status" value="1"/>
</dbReference>
<reference evidence="9 10" key="1">
    <citation type="submission" date="2024-09" db="EMBL/GenBank/DDBJ databases">
        <title>A chromosome-level genome assembly of Gray's grenadier anchovy, Coilia grayii.</title>
        <authorList>
            <person name="Fu Z."/>
        </authorList>
    </citation>
    <scope>NUCLEOTIDE SEQUENCE [LARGE SCALE GENOMIC DNA]</scope>
    <source>
        <strain evidence="9">G4</strain>
        <tissue evidence="9">Muscle</tissue>
    </source>
</reference>
<keyword evidence="5" id="KW-0342">GTP-binding</keyword>
<gene>
    <name evidence="9" type="ORF">ACEWY4_017144</name>
</gene>
<dbReference type="GO" id="GO:0016787">
    <property type="term" value="F:hydrolase activity"/>
    <property type="evidence" value="ECO:0007669"/>
    <property type="project" value="UniProtKB-KW"/>
</dbReference>
<dbReference type="InterPro" id="IPR030386">
    <property type="entry name" value="G_GB1_RHD3_dom"/>
</dbReference>
<dbReference type="SUPFAM" id="SSF48340">
    <property type="entry name" value="Interferon-induced guanylate-binding protein 1 (GBP1), C-terminal domain"/>
    <property type="match status" value="1"/>
</dbReference>
<dbReference type="CDD" id="cd16269">
    <property type="entry name" value="GBP_C"/>
    <property type="match status" value="1"/>
</dbReference>
<dbReference type="SUPFAM" id="SSF52540">
    <property type="entry name" value="P-loop containing nucleoside triphosphate hydrolases"/>
    <property type="match status" value="1"/>
</dbReference>
<keyword evidence="10" id="KW-1185">Reference proteome</keyword>
<evidence type="ECO:0000256" key="3">
    <source>
        <dbReference type="ARBA" id="ARBA00022801"/>
    </source>
</evidence>
<feature type="coiled-coil region" evidence="7">
    <location>
        <begin position="474"/>
        <end position="588"/>
    </location>
</feature>